<name>A0A9W7D9J8_9STRA</name>
<feature type="compositionally biased region" description="Low complexity" evidence="1">
    <location>
        <begin position="73"/>
        <end position="90"/>
    </location>
</feature>
<comment type="caution">
    <text evidence="2">The sequence shown here is derived from an EMBL/GenBank/DDBJ whole genome shotgun (WGS) entry which is preliminary data.</text>
</comment>
<dbReference type="EMBL" id="BSXW01012509">
    <property type="protein sequence ID" value="GMF65864.1"/>
    <property type="molecule type" value="Genomic_DNA"/>
</dbReference>
<evidence type="ECO:0000256" key="1">
    <source>
        <dbReference type="SAM" id="MobiDB-lite"/>
    </source>
</evidence>
<accession>A0A9W7D9J8</accession>
<proteinExistence type="predicted"/>
<feature type="region of interest" description="Disordered" evidence="1">
    <location>
        <begin position="66"/>
        <end position="94"/>
    </location>
</feature>
<keyword evidence="3" id="KW-1185">Reference proteome</keyword>
<evidence type="ECO:0000313" key="3">
    <source>
        <dbReference type="Proteomes" id="UP001165083"/>
    </source>
</evidence>
<evidence type="ECO:0000313" key="2">
    <source>
        <dbReference type="EMBL" id="GMF65864.1"/>
    </source>
</evidence>
<dbReference type="AlphaFoldDB" id="A0A9W7D9J8"/>
<reference evidence="2" key="1">
    <citation type="submission" date="2023-04" db="EMBL/GenBank/DDBJ databases">
        <title>Phytophthora lilii NBRC 32176.</title>
        <authorList>
            <person name="Ichikawa N."/>
            <person name="Sato H."/>
            <person name="Tonouchi N."/>
        </authorList>
    </citation>
    <scope>NUCLEOTIDE SEQUENCE</scope>
    <source>
        <strain evidence="2">NBRC 32176</strain>
    </source>
</reference>
<protein>
    <submittedName>
        <fullName evidence="2">Unnamed protein product</fullName>
    </submittedName>
</protein>
<organism evidence="2 3">
    <name type="scientific">Phytophthora lilii</name>
    <dbReference type="NCBI Taxonomy" id="2077276"/>
    <lineage>
        <taxon>Eukaryota</taxon>
        <taxon>Sar</taxon>
        <taxon>Stramenopiles</taxon>
        <taxon>Oomycota</taxon>
        <taxon>Peronosporomycetes</taxon>
        <taxon>Peronosporales</taxon>
        <taxon>Peronosporaceae</taxon>
        <taxon>Phytophthora</taxon>
    </lineage>
</organism>
<dbReference type="Proteomes" id="UP001165083">
    <property type="component" value="Unassembled WGS sequence"/>
</dbReference>
<gene>
    <name evidence="2" type="ORF">Plil01_001845600</name>
</gene>
<sequence length="223" mass="24048">MSTLPSQHVRQHSCHTIERSLAVDVDRLHSNNLLSGSNCKDRQMLPQRTRSQLSWFTFFISSKGITPAGHQQKPSATPTNKPTTATASPPLFTRMSTGPKLSSALVTRFCTSWRLVTSVAAMTTLPVAPISPSMLVLTASSASRRRAPSATLAPAFASSSAIATTCHEQKVRPQIEHKEKGLGDAFAPAPMPPEAPVTTATLPLNCVLLLLIVEMIPCQWIVL</sequence>